<comment type="catalytic activity">
    <reaction evidence="1">
        <text>ATP + protein L-histidine = ADP + protein N-phospho-L-histidine.</text>
        <dbReference type="EC" id="2.7.13.3"/>
    </reaction>
</comment>
<keyword evidence="4" id="KW-1003">Cell membrane</keyword>
<dbReference type="InterPro" id="IPR005467">
    <property type="entry name" value="His_kinase_dom"/>
</dbReference>
<dbReference type="CDD" id="cd06225">
    <property type="entry name" value="HAMP"/>
    <property type="match status" value="1"/>
</dbReference>
<dbReference type="InterPro" id="IPR003661">
    <property type="entry name" value="HisK_dim/P_dom"/>
</dbReference>
<dbReference type="PATRIC" id="fig|1196324.3.peg.2869"/>
<dbReference type="SMART" id="SM00388">
    <property type="entry name" value="HisKA"/>
    <property type="match status" value="1"/>
</dbReference>
<evidence type="ECO:0000259" key="16">
    <source>
        <dbReference type="PROSITE" id="PS50885"/>
    </source>
</evidence>
<keyword evidence="6" id="KW-0808">Transferase</keyword>
<comment type="caution">
    <text evidence="17">The sequence shown here is derived from an EMBL/GenBank/DDBJ whole genome shotgun (WGS) entry which is preliminary data.</text>
</comment>
<keyword evidence="9 17" id="KW-0418">Kinase</keyword>
<dbReference type="EC" id="2.7.13.3" evidence="3"/>
<dbReference type="Proteomes" id="UP000004080">
    <property type="component" value="Unassembled WGS sequence"/>
</dbReference>
<keyword evidence="8" id="KW-0547">Nucleotide-binding</keyword>
<evidence type="ECO:0000256" key="14">
    <source>
        <dbReference type="SAM" id="Phobius"/>
    </source>
</evidence>
<name>I8IZ93_9BACL</name>
<dbReference type="Gene3D" id="1.10.287.130">
    <property type="match status" value="1"/>
</dbReference>
<evidence type="ECO:0000259" key="15">
    <source>
        <dbReference type="PROSITE" id="PS50109"/>
    </source>
</evidence>
<dbReference type="GO" id="GO:0000155">
    <property type="term" value="F:phosphorelay sensor kinase activity"/>
    <property type="evidence" value="ECO:0007669"/>
    <property type="project" value="InterPro"/>
</dbReference>
<feature type="transmembrane region" description="Helical" evidence="14">
    <location>
        <begin position="165"/>
        <end position="189"/>
    </location>
</feature>
<dbReference type="PROSITE" id="PS50109">
    <property type="entry name" value="HIS_KIN"/>
    <property type="match status" value="1"/>
</dbReference>
<dbReference type="CDD" id="cd00082">
    <property type="entry name" value="HisKA"/>
    <property type="match status" value="1"/>
</dbReference>
<dbReference type="Pfam" id="PF00512">
    <property type="entry name" value="HisKA"/>
    <property type="match status" value="1"/>
</dbReference>
<evidence type="ECO:0000256" key="3">
    <source>
        <dbReference type="ARBA" id="ARBA00012438"/>
    </source>
</evidence>
<evidence type="ECO:0000313" key="18">
    <source>
        <dbReference type="Proteomes" id="UP000004080"/>
    </source>
</evidence>
<dbReference type="InterPro" id="IPR004358">
    <property type="entry name" value="Sig_transdc_His_kin-like_C"/>
</dbReference>
<keyword evidence="18" id="KW-1185">Reference proteome</keyword>
<sequence>MGREQREMSLRRTITYKFLVLLIPALLVVYGGMYIFLQRTMYDNAVETSQRLSVEAQTYAMSYLQKREGAHRLYENASLVASYLAKRYDTRVQLFKNQKELLTDTEKGTLPYIEGDLKKALAGKKAYVFKSNNPFPTLLFSSPIYYKDQVVGVIRFVTPLKEESVLLRNLTAAFIGLFILIVVIAMVWIQRVAKIICEPIEQLRAMSHYMTKGNYNVSMPVVGYEEIRQLAVDFKTMARSIQFHIEQLQDEKTKQREFANKITHELKTPITAIMGYVELIPKLSKEQQLECFTYVQTESKRLLQLIHEVLASSRYDRNHFQVVPSMMNVAPLLKDALNVMSLKFQQQHLTVNMHVSDVFVLADYDKTKQVLLNVLDNIVKYSDALHVDITQQMEENYVAIHIEDDGIGMDPVILQQWHDRGKSRRLRSALGNGLGLLICEEIMSKQGGKFSISENKQGGMTVSLRFAIHVASLA</sequence>
<dbReference type="AlphaFoldDB" id="I8IZ93"/>
<keyword evidence="11 14" id="KW-1133">Transmembrane helix</keyword>
<dbReference type="PRINTS" id="PR00344">
    <property type="entry name" value="BCTRLSENSOR"/>
</dbReference>
<evidence type="ECO:0000256" key="12">
    <source>
        <dbReference type="ARBA" id="ARBA00023012"/>
    </source>
</evidence>
<gene>
    <name evidence="17" type="ORF">A374_14030</name>
</gene>
<reference evidence="17 18" key="1">
    <citation type="journal article" date="2012" name="J. Bacteriol.">
        <title>Genome of Bacillus macauensis ZFHKF-1, a Long-Chain-Forming Bacterium.</title>
        <authorList>
            <person name="Cai L."/>
            <person name="Zhang T."/>
        </authorList>
    </citation>
    <scope>NUCLEOTIDE SEQUENCE [LARGE SCALE GENOMIC DNA]</scope>
    <source>
        <strain evidence="17 18">ZFHKF-1</strain>
    </source>
</reference>
<dbReference type="InterPro" id="IPR003594">
    <property type="entry name" value="HATPase_dom"/>
</dbReference>
<keyword evidence="12" id="KW-0902">Two-component regulatory system</keyword>
<dbReference type="SMART" id="SM00304">
    <property type="entry name" value="HAMP"/>
    <property type="match status" value="1"/>
</dbReference>
<dbReference type="PANTHER" id="PTHR45528">
    <property type="entry name" value="SENSOR HISTIDINE KINASE CPXA"/>
    <property type="match status" value="1"/>
</dbReference>
<keyword evidence="7 14" id="KW-0812">Transmembrane</keyword>
<feature type="domain" description="Histidine kinase" evidence="15">
    <location>
        <begin position="261"/>
        <end position="470"/>
    </location>
</feature>
<keyword evidence="13 14" id="KW-0472">Membrane</keyword>
<dbReference type="STRING" id="1196324.A374_14030"/>
<keyword evidence="5" id="KW-0597">Phosphoprotein</keyword>
<evidence type="ECO:0000256" key="4">
    <source>
        <dbReference type="ARBA" id="ARBA00022475"/>
    </source>
</evidence>
<feature type="domain" description="HAMP" evidence="16">
    <location>
        <begin position="194"/>
        <end position="246"/>
    </location>
</feature>
<organism evidence="17 18">
    <name type="scientific">Fictibacillus macauensis ZFHKF-1</name>
    <dbReference type="NCBI Taxonomy" id="1196324"/>
    <lineage>
        <taxon>Bacteria</taxon>
        <taxon>Bacillati</taxon>
        <taxon>Bacillota</taxon>
        <taxon>Bacilli</taxon>
        <taxon>Bacillales</taxon>
        <taxon>Fictibacillaceae</taxon>
        <taxon>Fictibacillus</taxon>
    </lineage>
</organism>
<evidence type="ECO:0000256" key="9">
    <source>
        <dbReference type="ARBA" id="ARBA00022777"/>
    </source>
</evidence>
<comment type="subcellular location">
    <subcellularLocation>
        <location evidence="2">Cell membrane</location>
        <topology evidence="2">Multi-pass membrane protein</topology>
    </subcellularLocation>
</comment>
<accession>I8IZ93</accession>
<dbReference type="SUPFAM" id="SSF158472">
    <property type="entry name" value="HAMP domain-like"/>
    <property type="match status" value="1"/>
</dbReference>
<dbReference type="Gene3D" id="6.10.340.10">
    <property type="match status" value="1"/>
</dbReference>
<evidence type="ECO:0000256" key="13">
    <source>
        <dbReference type="ARBA" id="ARBA00023136"/>
    </source>
</evidence>
<evidence type="ECO:0000256" key="10">
    <source>
        <dbReference type="ARBA" id="ARBA00022840"/>
    </source>
</evidence>
<dbReference type="eggNOG" id="COG2205">
    <property type="taxonomic scope" value="Bacteria"/>
</dbReference>
<keyword evidence="10" id="KW-0067">ATP-binding</keyword>
<proteinExistence type="predicted"/>
<evidence type="ECO:0000256" key="1">
    <source>
        <dbReference type="ARBA" id="ARBA00000085"/>
    </source>
</evidence>
<dbReference type="InterPro" id="IPR036890">
    <property type="entry name" value="HATPase_C_sf"/>
</dbReference>
<evidence type="ECO:0000256" key="11">
    <source>
        <dbReference type="ARBA" id="ARBA00022989"/>
    </source>
</evidence>
<dbReference type="GO" id="GO:0005524">
    <property type="term" value="F:ATP binding"/>
    <property type="evidence" value="ECO:0007669"/>
    <property type="project" value="UniProtKB-KW"/>
</dbReference>
<dbReference type="SUPFAM" id="SSF47384">
    <property type="entry name" value="Homodimeric domain of signal transducing histidine kinase"/>
    <property type="match status" value="1"/>
</dbReference>
<dbReference type="OrthoDB" id="9786919at2"/>
<evidence type="ECO:0000256" key="7">
    <source>
        <dbReference type="ARBA" id="ARBA00022692"/>
    </source>
</evidence>
<feature type="transmembrane region" description="Helical" evidence="14">
    <location>
        <begin position="18"/>
        <end position="37"/>
    </location>
</feature>
<dbReference type="PANTHER" id="PTHR45528:SF10">
    <property type="entry name" value="METHYL-ACCEPTING CHEMOTAXIS PROTEIN"/>
    <property type="match status" value="1"/>
</dbReference>
<dbReference type="SMART" id="SM00387">
    <property type="entry name" value="HATPase_c"/>
    <property type="match status" value="1"/>
</dbReference>
<evidence type="ECO:0000256" key="8">
    <source>
        <dbReference type="ARBA" id="ARBA00022741"/>
    </source>
</evidence>
<dbReference type="InterPro" id="IPR003660">
    <property type="entry name" value="HAMP_dom"/>
</dbReference>
<evidence type="ECO:0000256" key="2">
    <source>
        <dbReference type="ARBA" id="ARBA00004651"/>
    </source>
</evidence>
<dbReference type="Pfam" id="PF02518">
    <property type="entry name" value="HATPase_c"/>
    <property type="match status" value="1"/>
</dbReference>
<evidence type="ECO:0000256" key="6">
    <source>
        <dbReference type="ARBA" id="ARBA00022679"/>
    </source>
</evidence>
<dbReference type="GO" id="GO:0005886">
    <property type="term" value="C:plasma membrane"/>
    <property type="evidence" value="ECO:0007669"/>
    <property type="project" value="UniProtKB-SubCell"/>
</dbReference>
<dbReference type="InterPro" id="IPR050398">
    <property type="entry name" value="HssS/ArlS-like"/>
</dbReference>
<dbReference type="Gene3D" id="3.30.565.10">
    <property type="entry name" value="Histidine kinase-like ATPase, C-terminal domain"/>
    <property type="match status" value="1"/>
</dbReference>
<protein>
    <recommendedName>
        <fullName evidence="3">histidine kinase</fullName>
        <ecNumber evidence="3">2.7.13.3</ecNumber>
    </recommendedName>
</protein>
<dbReference type="PROSITE" id="PS50885">
    <property type="entry name" value="HAMP"/>
    <property type="match status" value="1"/>
</dbReference>
<evidence type="ECO:0000313" key="17">
    <source>
        <dbReference type="EMBL" id="EIT84816.1"/>
    </source>
</evidence>
<dbReference type="RefSeq" id="WP_007202884.1">
    <property type="nucleotide sequence ID" value="NZ_AKKV01000030.1"/>
</dbReference>
<dbReference type="EMBL" id="AKKV01000030">
    <property type="protein sequence ID" value="EIT84816.1"/>
    <property type="molecule type" value="Genomic_DNA"/>
</dbReference>
<dbReference type="InterPro" id="IPR036097">
    <property type="entry name" value="HisK_dim/P_sf"/>
</dbReference>
<evidence type="ECO:0000256" key="5">
    <source>
        <dbReference type="ARBA" id="ARBA00022553"/>
    </source>
</evidence>
<dbReference type="SUPFAM" id="SSF55874">
    <property type="entry name" value="ATPase domain of HSP90 chaperone/DNA topoisomerase II/histidine kinase"/>
    <property type="match status" value="1"/>
</dbReference>